<dbReference type="PROSITE" id="PS50405">
    <property type="entry name" value="GST_CTER"/>
    <property type="match status" value="1"/>
</dbReference>
<dbReference type="Pfam" id="PF13409">
    <property type="entry name" value="GST_N_2"/>
    <property type="match status" value="1"/>
</dbReference>
<dbReference type="InterPro" id="IPR036249">
    <property type="entry name" value="Thioredoxin-like_sf"/>
</dbReference>
<dbReference type="NCBIfam" id="NF007831">
    <property type="entry name" value="PRK10542.1"/>
    <property type="match status" value="1"/>
</dbReference>
<dbReference type="EMBL" id="SWJE01000001">
    <property type="protein sequence ID" value="TKC92277.1"/>
    <property type="molecule type" value="Genomic_DNA"/>
</dbReference>
<dbReference type="InterPro" id="IPR036282">
    <property type="entry name" value="Glutathione-S-Trfase_C_sf"/>
</dbReference>
<evidence type="ECO:0000259" key="2">
    <source>
        <dbReference type="PROSITE" id="PS50405"/>
    </source>
</evidence>
<dbReference type="SUPFAM" id="SSF52833">
    <property type="entry name" value="Thioredoxin-like"/>
    <property type="match status" value="1"/>
</dbReference>
<reference evidence="3 4" key="1">
    <citation type="submission" date="2019-04" db="EMBL/GenBank/DDBJ databases">
        <title>Trinickia sp. 7GSK02, isolated from subtropical forest soil.</title>
        <authorList>
            <person name="Gao Z.-H."/>
            <person name="Qiu L.-H."/>
        </authorList>
    </citation>
    <scope>NUCLEOTIDE SEQUENCE [LARGE SCALE GENOMIC DNA]</scope>
    <source>
        <strain evidence="3 4">7GSK02</strain>
    </source>
</reference>
<feature type="domain" description="GST C-terminal" evidence="2">
    <location>
        <begin position="86"/>
        <end position="200"/>
    </location>
</feature>
<dbReference type="Proteomes" id="UP000305539">
    <property type="component" value="Unassembled WGS sequence"/>
</dbReference>
<dbReference type="SFLD" id="SFLDG00358">
    <property type="entry name" value="Main_(cytGST)"/>
    <property type="match status" value="1"/>
</dbReference>
<protein>
    <submittedName>
        <fullName evidence="3">Glutathione transferase GstA</fullName>
        <ecNumber evidence="3">2.5.1.18</ecNumber>
    </submittedName>
</protein>
<dbReference type="GO" id="GO:0004364">
    <property type="term" value="F:glutathione transferase activity"/>
    <property type="evidence" value="ECO:0007669"/>
    <property type="project" value="UniProtKB-EC"/>
</dbReference>
<dbReference type="OrthoDB" id="8772754at2"/>
<dbReference type="EC" id="2.5.1.18" evidence="3"/>
<name>A0A4U1IF42_9BURK</name>
<dbReference type="Gene3D" id="1.20.1050.10">
    <property type="match status" value="1"/>
</dbReference>
<keyword evidence="4" id="KW-1185">Reference proteome</keyword>
<evidence type="ECO:0000313" key="3">
    <source>
        <dbReference type="EMBL" id="TKC92277.1"/>
    </source>
</evidence>
<dbReference type="SFLD" id="SFLDS00019">
    <property type="entry name" value="Glutathione_Transferase_(cytos"/>
    <property type="match status" value="1"/>
</dbReference>
<comment type="caution">
    <text evidence="3">The sequence shown here is derived from an EMBL/GenBank/DDBJ whole genome shotgun (WGS) entry which is preliminary data.</text>
</comment>
<dbReference type="Pfam" id="PF13410">
    <property type="entry name" value="GST_C_2"/>
    <property type="match status" value="1"/>
</dbReference>
<dbReference type="CDD" id="cd03188">
    <property type="entry name" value="GST_C_Beta"/>
    <property type="match status" value="1"/>
</dbReference>
<dbReference type="SFLD" id="SFLDG01150">
    <property type="entry name" value="Main.1:_Beta-like"/>
    <property type="match status" value="1"/>
</dbReference>
<evidence type="ECO:0000259" key="1">
    <source>
        <dbReference type="PROSITE" id="PS50404"/>
    </source>
</evidence>
<organism evidence="3 4">
    <name type="scientific">Trinickia terrae</name>
    <dbReference type="NCBI Taxonomy" id="2571161"/>
    <lineage>
        <taxon>Bacteria</taxon>
        <taxon>Pseudomonadati</taxon>
        <taxon>Pseudomonadota</taxon>
        <taxon>Betaproteobacteria</taxon>
        <taxon>Burkholderiales</taxon>
        <taxon>Burkholderiaceae</taxon>
        <taxon>Trinickia</taxon>
    </lineage>
</organism>
<dbReference type="InterPro" id="IPR040079">
    <property type="entry name" value="Glutathione_S-Trfase"/>
</dbReference>
<keyword evidence="3" id="KW-0808">Transferase</keyword>
<accession>A0A4U1IF42</accession>
<sequence length="200" mass="22735">MKLYYAPSTCSLAPHIALREFRQEFSLVKFDMRTRLLDNGTDLFSVNGKGMVPVLELDDGQRLTEVAAILQCIADLTPQAHPRSDDPLWKYRVMEWLNFIATEIHKIFWPIFHGGAEDENAKARQKLAQSFAWAAGQLGDRPYLMGEHFSVVDAYFFVVLNWAKPGGVDLSAWPALGDHMRRMRERPAVADAMRAEGLLR</sequence>
<dbReference type="InterPro" id="IPR004045">
    <property type="entry name" value="Glutathione_S-Trfase_N"/>
</dbReference>
<dbReference type="PANTHER" id="PTHR44051">
    <property type="entry name" value="GLUTATHIONE S-TRANSFERASE-RELATED"/>
    <property type="match status" value="1"/>
</dbReference>
<dbReference type="Gene3D" id="3.40.30.10">
    <property type="entry name" value="Glutaredoxin"/>
    <property type="match status" value="1"/>
</dbReference>
<feature type="domain" description="GST N-terminal" evidence="1">
    <location>
        <begin position="1"/>
        <end position="81"/>
    </location>
</feature>
<proteinExistence type="predicted"/>
<dbReference type="SUPFAM" id="SSF47616">
    <property type="entry name" value="GST C-terminal domain-like"/>
    <property type="match status" value="1"/>
</dbReference>
<dbReference type="InterPro" id="IPR010987">
    <property type="entry name" value="Glutathione-S-Trfase_C-like"/>
</dbReference>
<dbReference type="RefSeq" id="WP_136892058.1">
    <property type="nucleotide sequence ID" value="NZ_SWJE01000001.1"/>
</dbReference>
<dbReference type="AlphaFoldDB" id="A0A4U1IF42"/>
<dbReference type="CDD" id="cd03057">
    <property type="entry name" value="GST_N_Beta"/>
    <property type="match status" value="1"/>
</dbReference>
<gene>
    <name evidence="3" type="primary">gstA</name>
    <name evidence="3" type="ORF">FAZ69_00875</name>
</gene>
<dbReference type="PANTHER" id="PTHR44051:SF8">
    <property type="entry name" value="GLUTATHIONE S-TRANSFERASE GSTA"/>
    <property type="match status" value="1"/>
</dbReference>
<dbReference type="PROSITE" id="PS50404">
    <property type="entry name" value="GST_NTER"/>
    <property type="match status" value="1"/>
</dbReference>
<evidence type="ECO:0000313" key="4">
    <source>
        <dbReference type="Proteomes" id="UP000305539"/>
    </source>
</evidence>